<proteinExistence type="predicted"/>
<comment type="caution">
    <text evidence="1">The sequence shown here is derived from an EMBL/GenBank/DDBJ whole genome shotgun (WGS) entry which is preliminary data.</text>
</comment>
<accession>A0A0F9B9G3</accession>
<sequence length="92" mass="10647">MVMLKKKSYNKDNGCFFFYDSLLAPDCEFDSILSSNCEDLGLCEICYKTCDQSEHCHVMREKPAKKGFCYDKLCPILFCDLVKPPFKPEQLV</sequence>
<dbReference type="AlphaFoldDB" id="A0A0F9B9G3"/>
<evidence type="ECO:0000313" key="1">
    <source>
        <dbReference type="EMBL" id="KKL18599.1"/>
    </source>
</evidence>
<name>A0A0F9B9G3_9ZZZZ</name>
<gene>
    <name evidence="1" type="ORF">LCGC14_2473910</name>
</gene>
<protein>
    <submittedName>
        <fullName evidence="1">Uncharacterized protein</fullName>
    </submittedName>
</protein>
<organism evidence="1">
    <name type="scientific">marine sediment metagenome</name>
    <dbReference type="NCBI Taxonomy" id="412755"/>
    <lineage>
        <taxon>unclassified sequences</taxon>
        <taxon>metagenomes</taxon>
        <taxon>ecological metagenomes</taxon>
    </lineage>
</organism>
<dbReference type="EMBL" id="LAZR01038807">
    <property type="protein sequence ID" value="KKL18599.1"/>
    <property type="molecule type" value="Genomic_DNA"/>
</dbReference>
<reference evidence="1" key="1">
    <citation type="journal article" date="2015" name="Nature">
        <title>Complex archaea that bridge the gap between prokaryotes and eukaryotes.</title>
        <authorList>
            <person name="Spang A."/>
            <person name="Saw J.H."/>
            <person name="Jorgensen S.L."/>
            <person name="Zaremba-Niedzwiedzka K."/>
            <person name="Martijn J."/>
            <person name="Lind A.E."/>
            <person name="van Eijk R."/>
            <person name="Schleper C."/>
            <person name="Guy L."/>
            <person name="Ettema T.J."/>
        </authorList>
    </citation>
    <scope>NUCLEOTIDE SEQUENCE</scope>
</reference>